<dbReference type="EMBL" id="FMWO01000056">
    <property type="protein sequence ID" value="SCZ86076.1"/>
    <property type="molecule type" value="Genomic_DNA"/>
</dbReference>
<protein>
    <submittedName>
        <fullName evidence="1">Uncharacterized protein</fullName>
    </submittedName>
</protein>
<name>A0A1G5SFU9_9PROT</name>
<organism evidence="1 2">
    <name type="scientific">Nitrosomonas mobilis</name>
    <dbReference type="NCBI Taxonomy" id="51642"/>
    <lineage>
        <taxon>Bacteria</taxon>
        <taxon>Pseudomonadati</taxon>
        <taxon>Pseudomonadota</taxon>
        <taxon>Betaproteobacteria</taxon>
        <taxon>Nitrosomonadales</taxon>
        <taxon>Nitrosomonadaceae</taxon>
        <taxon>Nitrosomonas</taxon>
    </lineage>
</organism>
<keyword evidence="2" id="KW-1185">Reference proteome</keyword>
<proteinExistence type="predicted"/>
<dbReference type="Proteomes" id="UP000198729">
    <property type="component" value="Unassembled WGS sequence"/>
</dbReference>
<gene>
    <name evidence="1" type="ORF">NSMM_480078</name>
</gene>
<evidence type="ECO:0000313" key="1">
    <source>
        <dbReference type="EMBL" id="SCZ86076.1"/>
    </source>
</evidence>
<dbReference type="AlphaFoldDB" id="A0A1G5SFU9"/>
<sequence length="22" mass="2465">MANPLKATNKLPLEIKETNILL</sequence>
<accession>A0A1G5SFU9</accession>
<evidence type="ECO:0000313" key="2">
    <source>
        <dbReference type="Proteomes" id="UP000198729"/>
    </source>
</evidence>
<dbReference type="STRING" id="51642.NSMM_480078"/>
<reference evidence="1 2" key="1">
    <citation type="submission" date="2016-10" db="EMBL/GenBank/DDBJ databases">
        <authorList>
            <person name="de Groot N.N."/>
        </authorList>
    </citation>
    <scope>NUCLEOTIDE SEQUENCE [LARGE SCALE GENOMIC DNA]</scope>
    <source>
        <strain evidence="1">1</strain>
    </source>
</reference>